<evidence type="ECO:0000313" key="1">
    <source>
        <dbReference type="EMBL" id="NNH75972.1"/>
    </source>
</evidence>
<organism evidence="1 2">
    <name type="scientific">Nocardia uniformis</name>
    <dbReference type="NCBI Taxonomy" id="53432"/>
    <lineage>
        <taxon>Bacteria</taxon>
        <taxon>Bacillati</taxon>
        <taxon>Actinomycetota</taxon>
        <taxon>Actinomycetes</taxon>
        <taxon>Mycobacteriales</taxon>
        <taxon>Nocardiaceae</taxon>
        <taxon>Nocardia</taxon>
    </lineage>
</organism>
<sequence length="72" mass="8030">MPDLDPVAIAHMQLNDVRRQLLDAAAFGKLTPPEWLEHMAGRVADGLRIYTAALDSRTPEFHPANLVDDIDH</sequence>
<evidence type="ECO:0000313" key="2">
    <source>
        <dbReference type="Proteomes" id="UP000586827"/>
    </source>
</evidence>
<dbReference type="InterPro" id="IPR045954">
    <property type="entry name" value="DUF6374"/>
</dbReference>
<accession>A0A849CBQ1</accession>
<dbReference type="AlphaFoldDB" id="A0A849CBQ1"/>
<reference evidence="1 2" key="1">
    <citation type="submission" date="2020-05" db="EMBL/GenBank/DDBJ databases">
        <title>MicrobeNet Type strains.</title>
        <authorList>
            <person name="Nicholson A.C."/>
        </authorList>
    </citation>
    <scope>NUCLEOTIDE SEQUENCE [LARGE SCALE GENOMIC DNA]</scope>
    <source>
        <strain evidence="1 2">JCM 3224</strain>
    </source>
</reference>
<protein>
    <submittedName>
        <fullName evidence="1">Uncharacterized protein</fullName>
    </submittedName>
</protein>
<keyword evidence="2" id="KW-1185">Reference proteome</keyword>
<proteinExistence type="predicted"/>
<gene>
    <name evidence="1" type="ORF">HLB23_40020</name>
</gene>
<comment type="caution">
    <text evidence="1">The sequence shown here is derived from an EMBL/GenBank/DDBJ whole genome shotgun (WGS) entry which is preliminary data.</text>
</comment>
<name>A0A849CBQ1_9NOCA</name>
<dbReference type="RefSeq" id="WP_067529371.1">
    <property type="nucleotide sequence ID" value="NZ_JABELX010000032.1"/>
</dbReference>
<dbReference type="Pfam" id="PF19901">
    <property type="entry name" value="DUF6374"/>
    <property type="match status" value="1"/>
</dbReference>
<dbReference type="EMBL" id="JABELX010000032">
    <property type="protein sequence ID" value="NNH75972.1"/>
    <property type="molecule type" value="Genomic_DNA"/>
</dbReference>
<dbReference type="Proteomes" id="UP000586827">
    <property type="component" value="Unassembled WGS sequence"/>
</dbReference>